<protein>
    <submittedName>
        <fullName evidence="4">Uncharacterized protein LOC108742088</fullName>
    </submittedName>
</protein>
<accession>A0A1W4XJI0</accession>
<keyword evidence="1" id="KW-1133">Transmembrane helix</keyword>
<feature type="signal peptide" evidence="2">
    <location>
        <begin position="1"/>
        <end position="21"/>
    </location>
</feature>
<keyword evidence="3" id="KW-1185">Reference proteome</keyword>
<organism evidence="3 4">
    <name type="scientific">Agrilus planipennis</name>
    <name type="common">Emerald ash borer</name>
    <name type="synonym">Agrilus marcopoli</name>
    <dbReference type="NCBI Taxonomy" id="224129"/>
    <lineage>
        <taxon>Eukaryota</taxon>
        <taxon>Metazoa</taxon>
        <taxon>Ecdysozoa</taxon>
        <taxon>Arthropoda</taxon>
        <taxon>Hexapoda</taxon>
        <taxon>Insecta</taxon>
        <taxon>Pterygota</taxon>
        <taxon>Neoptera</taxon>
        <taxon>Endopterygota</taxon>
        <taxon>Coleoptera</taxon>
        <taxon>Polyphaga</taxon>
        <taxon>Elateriformia</taxon>
        <taxon>Buprestoidea</taxon>
        <taxon>Buprestidae</taxon>
        <taxon>Agrilinae</taxon>
        <taxon>Agrilus</taxon>
    </lineage>
</organism>
<evidence type="ECO:0000256" key="2">
    <source>
        <dbReference type="SAM" id="SignalP"/>
    </source>
</evidence>
<evidence type="ECO:0000256" key="1">
    <source>
        <dbReference type="SAM" id="Phobius"/>
    </source>
</evidence>
<name>A0A1W4XJI0_AGRPL</name>
<dbReference type="GeneID" id="108742088"/>
<keyword evidence="1" id="KW-0472">Membrane</keyword>
<gene>
    <name evidence="4" type="primary">LOC108742088</name>
</gene>
<evidence type="ECO:0000313" key="3">
    <source>
        <dbReference type="Proteomes" id="UP000192223"/>
    </source>
</evidence>
<proteinExistence type="predicted"/>
<feature type="chain" id="PRO_5010725482" evidence="2">
    <location>
        <begin position="22"/>
        <end position="160"/>
    </location>
</feature>
<feature type="transmembrane region" description="Helical" evidence="1">
    <location>
        <begin position="141"/>
        <end position="159"/>
    </location>
</feature>
<dbReference type="OrthoDB" id="6740849at2759"/>
<reference evidence="4" key="1">
    <citation type="submission" date="2025-08" db="UniProtKB">
        <authorList>
            <consortium name="RefSeq"/>
        </authorList>
    </citation>
    <scope>IDENTIFICATION</scope>
    <source>
        <tissue evidence="4">Entire body</tissue>
    </source>
</reference>
<sequence>MCSRLLVYFFFFALECWLVTSFQVDEKDPEVVYMESEGSQLNKQMLTDEHRDTRAATVYRSNMPTAMQTRVLSYVNEAYSSSSGKLGTCQTIQRNMQSYQPRYRWNVVINYDVISYYSNYYAIVWRNTDEVLIYGVSSSNSVSQCTIVLLLISFLAYVIN</sequence>
<dbReference type="KEGG" id="apln:108742088"/>
<keyword evidence="2" id="KW-0732">Signal</keyword>
<dbReference type="RefSeq" id="XP_018332613.1">
    <property type="nucleotide sequence ID" value="XM_018477111.1"/>
</dbReference>
<dbReference type="Proteomes" id="UP000192223">
    <property type="component" value="Unplaced"/>
</dbReference>
<keyword evidence="1" id="KW-0812">Transmembrane</keyword>
<evidence type="ECO:0000313" key="4">
    <source>
        <dbReference type="RefSeq" id="XP_018332613.1"/>
    </source>
</evidence>
<dbReference type="InParanoid" id="A0A1W4XJI0"/>
<dbReference type="AlphaFoldDB" id="A0A1W4XJI0"/>